<organism evidence="3 4">
    <name type="scientific">Arthrobacter crystallopoietes BAB-32</name>
    <dbReference type="NCBI Taxonomy" id="1246476"/>
    <lineage>
        <taxon>Bacteria</taxon>
        <taxon>Bacillati</taxon>
        <taxon>Actinomycetota</taxon>
        <taxon>Actinomycetes</taxon>
        <taxon>Micrococcales</taxon>
        <taxon>Micrococcaceae</taxon>
        <taxon>Crystallibacter</taxon>
    </lineage>
</organism>
<keyword evidence="2" id="KW-0732">Signal</keyword>
<evidence type="ECO:0008006" key="5">
    <source>
        <dbReference type="Google" id="ProtNLM"/>
    </source>
</evidence>
<dbReference type="RefSeq" id="WP_005268129.1">
    <property type="nucleotide sequence ID" value="NZ_ANPE02000091.1"/>
</dbReference>
<sequence>MVEHSGLAGRSAAAVLCLLLLAGCGSPEATDDGASPAGASASPVVADGTGSSASPGAAETREPLRKASAKGWKVYTDPDRVLSFEVPGDWVVQRQVKPSEPADGGVHLDVRDSDGKLAAELHTRLKLPKDKCTPGEVREYAVVFSEPADVPAVPGGDRIEPVFAFRTILGYKYFGSFGLTDKEAGIGNQACTIENTVTGPKPVGTYSFSNAARHGTPPADGDFGALETFDLIAQAEKFTDSKRFKTVKQVITSLQISAAGNG</sequence>
<name>N1UX49_9MICC</name>
<evidence type="ECO:0000313" key="3">
    <source>
        <dbReference type="EMBL" id="EMY34976.1"/>
    </source>
</evidence>
<accession>N1UX49</accession>
<dbReference type="Proteomes" id="UP000010729">
    <property type="component" value="Unassembled WGS sequence"/>
</dbReference>
<feature type="signal peptide" evidence="2">
    <location>
        <begin position="1"/>
        <end position="29"/>
    </location>
</feature>
<dbReference type="EMBL" id="ANPE02000091">
    <property type="protein sequence ID" value="EMY34976.1"/>
    <property type="molecule type" value="Genomic_DNA"/>
</dbReference>
<dbReference type="AlphaFoldDB" id="N1UX49"/>
<feature type="compositionally biased region" description="Low complexity" evidence="1">
    <location>
        <begin position="32"/>
        <end position="48"/>
    </location>
</feature>
<keyword evidence="4" id="KW-1185">Reference proteome</keyword>
<comment type="caution">
    <text evidence="3">The sequence shown here is derived from an EMBL/GenBank/DDBJ whole genome shotgun (WGS) entry which is preliminary data.</text>
</comment>
<evidence type="ECO:0000256" key="1">
    <source>
        <dbReference type="SAM" id="MobiDB-lite"/>
    </source>
</evidence>
<evidence type="ECO:0000313" key="4">
    <source>
        <dbReference type="Proteomes" id="UP000010729"/>
    </source>
</evidence>
<evidence type="ECO:0000256" key="2">
    <source>
        <dbReference type="SAM" id="SignalP"/>
    </source>
</evidence>
<feature type="region of interest" description="Disordered" evidence="1">
    <location>
        <begin position="29"/>
        <end position="69"/>
    </location>
</feature>
<reference evidence="3 4" key="1">
    <citation type="journal article" date="2013" name="Genome Announc.">
        <title>Draft Genome Sequence of Arthrobacter crystallopoietes Strain BAB-32, Revealing Genes for Bioremediation.</title>
        <authorList>
            <person name="Joshi M.N."/>
            <person name="Pandit A.S."/>
            <person name="Sharma A."/>
            <person name="Pandya R.V."/>
            <person name="Desai S.M."/>
            <person name="Saxena A.K."/>
            <person name="Bagatharia S.B."/>
        </authorList>
    </citation>
    <scope>NUCLEOTIDE SEQUENCE [LARGE SCALE GENOMIC DNA]</scope>
    <source>
        <strain evidence="3 4">BAB-32</strain>
    </source>
</reference>
<feature type="chain" id="PRO_5004112427" description="Lipoprotein" evidence="2">
    <location>
        <begin position="30"/>
        <end position="262"/>
    </location>
</feature>
<proteinExistence type="predicted"/>
<gene>
    <name evidence="3" type="ORF">D477_006738</name>
</gene>
<protein>
    <recommendedName>
        <fullName evidence="5">Lipoprotein</fullName>
    </recommendedName>
</protein>
<dbReference type="OrthoDB" id="4963467at2"/>